<dbReference type="Proteomes" id="UP000243297">
    <property type="component" value="Unassembled WGS sequence"/>
</dbReference>
<dbReference type="InterPro" id="IPR001387">
    <property type="entry name" value="Cro/C1-type_HTH"/>
</dbReference>
<dbReference type="InterPro" id="IPR011990">
    <property type="entry name" value="TPR-like_helical_dom_sf"/>
</dbReference>
<proteinExistence type="predicted"/>
<protein>
    <submittedName>
        <fullName evidence="2">Helix-turn-helix</fullName>
    </submittedName>
</protein>
<feature type="domain" description="HTH cro/C1-type" evidence="1">
    <location>
        <begin position="10"/>
        <end position="65"/>
    </location>
</feature>
<dbReference type="OrthoDB" id="337567at2"/>
<dbReference type="GO" id="GO:0003677">
    <property type="term" value="F:DNA binding"/>
    <property type="evidence" value="ECO:0007669"/>
    <property type="project" value="InterPro"/>
</dbReference>
<dbReference type="EMBL" id="FUWY01000007">
    <property type="protein sequence ID" value="SJZ94497.1"/>
    <property type="molecule type" value="Genomic_DNA"/>
</dbReference>
<dbReference type="PROSITE" id="PS50943">
    <property type="entry name" value="HTH_CROC1"/>
    <property type="match status" value="1"/>
</dbReference>
<dbReference type="STRING" id="118967.SAMN02745191_2138"/>
<accession>A0A1T4PTE6</accession>
<sequence length="395" mass="47190">MKNNNLGIIIRKRRKDLGLNTDQLAKKVNYSRSYISRVENGIIDVSDETFTVIFEALGITYKIDQDCREFERNVDKVLTMFLYLNIDRDFIDRVIMQSNDFNCTNAYSKFLIANLVYKVNFLSKEIETERYIKQMDKTSELYNNKEKQIIYDYIGCYYLDYNYELAKKYFDRALEFGEYPYSTSILYYHLGMLNYKFGNYFDANEFCKKAFDKFSLELNYKRMFYTNLHIAIINSKSGNYEAAYVLFNEMILNPNLSEEQLELIYGNLCWLLIKKNEYDEALIYAQKSNINYLDYYFHLALIYYKLTRLDDATKIIEIGLSKFKDCFQEKQLIIISKIITKECNTNEYEDLLVKTFKQAKKSEDSESVKFIKDLLIEFYEAKHQYKEVCKLMKSC</sequence>
<dbReference type="InterPro" id="IPR010982">
    <property type="entry name" value="Lambda_DNA-bd_dom_sf"/>
</dbReference>
<organism evidence="2 3">
    <name type="scientific">Anaerorhabdus furcosa</name>
    <dbReference type="NCBI Taxonomy" id="118967"/>
    <lineage>
        <taxon>Bacteria</taxon>
        <taxon>Bacillati</taxon>
        <taxon>Bacillota</taxon>
        <taxon>Erysipelotrichia</taxon>
        <taxon>Erysipelotrichales</taxon>
        <taxon>Erysipelotrichaceae</taxon>
        <taxon>Anaerorhabdus</taxon>
    </lineage>
</organism>
<evidence type="ECO:0000259" key="1">
    <source>
        <dbReference type="PROSITE" id="PS50943"/>
    </source>
</evidence>
<evidence type="ECO:0000313" key="2">
    <source>
        <dbReference type="EMBL" id="SJZ94497.1"/>
    </source>
</evidence>
<dbReference type="Gene3D" id="1.10.260.40">
    <property type="entry name" value="lambda repressor-like DNA-binding domains"/>
    <property type="match status" value="1"/>
</dbReference>
<dbReference type="RefSeq" id="WP_078712534.1">
    <property type="nucleotide sequence ID" value="NZ_FUWY01000007.1"/>
</dbReference>
<dbReference type="AlphaFoldDB" id="A0A1T4PTE6"/>
<evidence type="ECO:0000313" key="3">
    <source>
        <dbReference type="Proteomes" id="UP000243297"/>
    </source>
</evidence>
<dbReference type="SUPFAM" id="SSF47413">
    <property type="entry name" value="lambda repressor-like DNA-binding domains"/>
    <property type="match status" value="1"/>
</dbReference>
<gene>
    <name evidence="2" type="ORF">SAMN02745191_2138</name>
</gene>
<keyword evidence="3" id="KW-1185">Reference proteome</keyword>
<dbReference type="SMART" id="SM00530">
    <property type="entry name" value="HTH_XRE"/>
    <property type="match status" value="1"/>
</dbReference>
<reference evidence="3" key="1">
    <citation type="submission" date="2017-02" db="EMBL/GenBank/DDBJ databases">
        <authorList>
            <person name="Varghese N."/>
            <person name="Submissions S."/>
        </authorList>
    </citation>
    <scope>NUCLEOTIDE SEQUENCE [LARGE SCALE GENOMIC DNA]</scope>
    <source>
        <strain evidence="3">ATCC 25662</strain>
    </source>
</reference>
<dbReference type="CDD" id="cd00093">
    <property type="entry name" value="HTH_XRE"/>
    <property type="match status" value="1"/>
</dbReference>
<dbReference type="SUPFAM" id="SSF48452">
    <property type="entry name" value="TPR-like"/>
    <property type="match status" value="1"/>
</dbReference>
<name>A0A1T4PTE6_9FIRM</name>
<dbReference type="Gene3D" id="1.25.40.10">
    <property type="entry name" value="Tetratricopeptide repeat domain"/>
    <property type="match status" value="1"/>
</dbReference>
<dbReference type="Pfam" id="PF01381">
    <property type="entry name" value="HTH_3"/>
    <property type="match status" value="1"/>
</dbReference>